<protein>
    <submittedName>
        <fullName evidence="1">Uncharacterized protein</fullName>
    </submittedName>
</protein>
<dbReference type="AlphaFoldDB" id="A0AAV1T7X5"/>
<evidence type="ECO:0000313" key="1">
    <source>
        <dbReference type="EMBL" id="CAK7907065.1"/>
    </source>
</evidence>
<name>A0AAV1T7X5_9STRA</name>
<evidence type="ECO:0000313" key="2">
    <source>
        <dbReference type="Proteomes" id="UP001162060"/>
    </source>
</evidence>
<gene>
    <name evidence="1" type="ORF">PM001_LOCUS3460</name>
</gene>
<dbReference type="EMBL" id="CAKLBY020000031">
    <property type="protein sequence ID" value="CAK7907065.1"/>
    <property type="molecule type" value="Genomic_DNA"/>
</dbReference>
<reference evidence="1" key="1">
    <citation type="submission" date="2024-01" db="EMBL/GenBank/DDBJ databases">
        <authorList>
            <person name="Webb A."/>
        </authorList>
    </citation>
    <scope>NUCLEOTIDE SEQUENCE</scope>
    <source>
        <strain evidence="1">Pm1</strain>
    </source>
</reference>
<organism evidence="1 2">
    <name type="scientific">Peronospora matthiolae</name>
    <dbReference type="NCBI Taxonomy" id="2874970"/>
    <lineage>
        <taxon>Eukaryota</taxon>
        <taxon>Sar</taxon>
        <taxon>Stramenopiles</taxon>
        <taxon>Oomycota</taxon>
        <taxon>Peronosporomycetes</taxon>
        <taxon>Peronosporales</taxon>
        <taxon>Peronosporaceae</taxon>
        <taxon>Peronospora</taxon>
    </lineage>
</organism>
<accession>A0AAV1T7X5</accession>
<comment type="caution">
    <text evidence="1">The sequence shown here is derived from an EMBL/GenBank/DDBJ whole genome shotgun (WGS) entry which is preliminary data.</text>
</comment>
<proteinExistence type="predicted"/>
<sequence length="42" mass="4913">MKADLELTCSIRSARRVLYRCYFLQYSKIEEMIELNAAIKAA</sequence>
<dbReference type="Proteomes" id="UP001162060">
    <property type="component" value="Unassembled WGS sequence"/>
</dbReference>